<evidence type="ECO:0000256" key="6">
    <source>
        <dbReference type="ARBA" id="ARBA00022989"/>
    </source>
</evidence>
<feature type="transmembrane region" description="Helical" evidence="8">
    <location>
        <begin position="292"/>
        <end position="314"/>
    </location>
</feature>
<feature type="transmembrane region" description="Helical" evidence="8">
    <location>
        <begin position="161"/>
        <end position="181"/>
    </location>
</feature>
<feature type="transmembrane region" description="Helical" evidence="8">
    <location>
        <begin position="209"/>
        <end position="228"/>
    </location>
</feature>
<dbReference type="SUPFAM" id="SSF81345">
    <property type="entry name" value="ABC transporter involved in vitamin B12 uptake, BtuC"/>
    <property type="match status" value="1"/>
</dbReference>
<evidence type="ECO:0000313" key="10">
    <source>
        <dbReference type="Proteomes" id="UP000317344"/>
    </source>
</evidence>
<evidence type="ECO:0000256" key="2">
    <source>
        <dbReference type="ARBA" id="ARBA00007935"/>
    </source>
</evidence>
<evidence type="ECO:0000313" key="9">
    <source>
        <dbReference type="EMBL" id="QDQ98410.1"/>
    </source>
</evidence>
<keyword evidence="10" id="KW-1185">Reference proteome</keyword>
<dbReference type="AlphaFoldDB" id="A0A516X5U3"/>
<dbReference type="RefSeq" id="WP_143909815.1">
    <property type="nucleotide sequence ID" value="NZ_CP041765.1"/>
</dbReference>
<dbReference type="PANTHER" id="PTHR30472:SF1">
    <property type="entry name" value="FE(3+) DICITRATE TRANSPORT SYSTEM PERMEASE PROTEIN FECC-RELATED"/>
    <property type="match status" value="1"/>
</dbReference>
<feature type="transmembrane region" description="Helical" evidence="8">
    <location>
        <begin position="321"/>
        <end position="339"/>
    </location>
</feature>
<evidence type="ECO:0000256" key="3">
    <source>
        <dbReference type="ARBA" id="ARBA00022448"/>
    </source>
</evidence>
<feature type="transmembrane region" description="Helical" evidence="8">
    <location>
        <begin position="103"/>
        <end position="125"/>
    </location>
</feature>
<keyword evidence="7 8" id="KW-0472">Membrane</keyword>
<keyword evidence="4" id="KW-1003">Cell membrane</keyword>
<dbReference type="Proteomes" id="UP000317344">
    <property type="component" value="Chromosome"/>
</dbReference>
<proteinExistence type="inferred from homology"/>
<comment type="similarity">
    <text evidence="2">Belongs to the binding-protein-dependent transport system permease family. FecCD subfamily.</text>
</comment>
<protein>
    <submittedName>
        <fullName evidence="9">Iron ABC transporter permease</fullName>
    </submittedName>
</protein>
<feature type="transmembrane region" description="Helical" evidence="8">
    <location>
        <begin position="131"/>
        <end position="149"/>
    </location>
</feature>
<evidence type="ECO:0000256" key="5">
    <source>
        <dbReference type="ARBA" id="ARBA00022692"/>
    </source>
</evidence>
<dbReference type="EMBL" id="CP041765">
    <property type="protein sequence ID" value="QDQ98410.1"/>
    <property type="molecule type" value="Genomic_DNA"/>
</dbReference>
<dbReference type="CDD" id="cd06550">
    <property type="entry name" value="TM_ABC_iron-siderophores_like"/>
    <property type="match status" value="1"/>
</dbReference>
<reference evidence="9 10" key="1">
    <citation type="submission" date="2019-07" db="EMBL/GenBank/DDBJ databases">
        <title>Tomitella cavernea sp. nov., an actinomycete isolated from soil.</title>
        <authorList>
            <person name="Cheng J."/>
        </authorList>
    </citation>
    <scope>NUCLEOTIDE SEQUENCE [LARGE SCALE GENOMIC DNA]</scope>
    <source>
        <strain evidence="9 10">HY188</strain>
    </source>
</reference>
<evidence type="ECO:0000256" key="4">
    <source>
        <dbReference type="ARBA" id="ARBA00022475"/>
    </source>
</evidence>
<dbReference type="KEGG" id="toy:FO059_15135"/>
<feature type="transmembrane region" description="Helical" evidence="8">
    <location>
        <begin position="249"/>
        <end position="280"/>
    </location>
</feature>
<comment type="subcellular location">
    <subcellularLocation>
        <location evidence="1">Cell membrane</location>
        <topology evidence="1">Multi-pass membrane protein</topology>
    </subcellularLocation>
</comment>
<gene>
    <name evidence="9" type="ORF">FO059_15135</name>
</gene>
<dbReference type="Pfam" id="PF01032">
    <property type="entry name" value="FecCD"/>
    <property type="match status" value="1"/>
</dbReference>
<accession>A0A516X5U3</accession>
<dbReference type="PANTHER" id="PTHR30472">
    <property type="entry name" value="FERRIC ENTEROBACTIN TRANSPORT SYSTEM PERMEASE PROTEIN"/>
    <property type="match status" value="1"/>
</dbReference>
<reference evidence="9 10" key="2">
    <citation type="submission" date="2019-07" db="EMBL/GenBank/DDBJ databases">
        <authorList>
            <person name="Huang Y."/>
        </authorList>
    </citation>
    <scope>NUCLEOTIDE SEQUENCE [LARGE SCALE GENOMIC DNA]</scope>
    <source>
        <strain evidence="9 10">HY188</strain>
    </source>
</reference>
<evidence type="ECO:0000256" key="1">
    <source>
        <dbReference type="ARBA" id="ARBA00004651"/>
    </source>
</evidence>
<evidence type="ECO:0000256" key="8">
    <source>
        <dbReference type="SAM" id="Phobius"/>
    </source>
</evidence>
<keyword evidence="6 8" id="KW-1133">Transmembrane helix</keyword>
<keyword evidence="5 8" id="KW-0812">Transmembrane</keyword>
<keyword evidence="3" id="KW-0813">Transport</keyword>
<name>A0A516X5U3_9ACTN</name>
<dbReference type="Gene3D" id="1.10.3470.10">
    <property type="entry name" value="ABC transporter involved in vitamin B12 uptake, BtuC"/>
    <property type="match status" value="1"/>
</dbReference>
<evidence type="ECO:0000256" key="7">
    <source>
        <dbReference type="ARBA" id="ARBA00023136"/>
    </source>
</evidence>
<organism evidence="9 10">
    <name type="scientific">Tomitella fengzijianii</name>
    <dbReference type="NCBI Taxonomy" id="2597660"/>
    <lineage>
        <taxon>Bacteria</taxon>
        <taxon>Bacillati</taxon>
        <taxon>Actinomycetota</taxon>
        <taxon>Actinomycetes</taxon>
        <taxon>Mycobacteriales</taxon>
        <taxon>Tomitella</taxon>
    </lineage>
</organism>
<dbReference type="InterPro" id="IPR037294">
    <property type="entry name" value="ABC_BtuC-like"/>
</dbReference>
<dbReference type="GO" id="GO:0033214">
    <property type="term" value="P:siderophore-iron import into cell"/>
    <property type="evidence" value="ECO:0007669"/>
    <property type="project" value="TreeGrafter"/>
</dbReference>
<dbReference type="GO" id="GO:0005886">
    <property type="term" value="C:plasma membrane"/>
    <property type="evidence" value="ECO:0007669"/>
    <property type="project" value="UniProtKB-SubCell"/>
</dbReference>
<dbReference type="InterPro" id="IPR000522">
    <property type="entry name" value="ABC_transptr_permease_BtuC"/>
</dbReference>
<dbReference type="OrthoDB" id="9782305at2"/>
<dbReference type="GO" id="GO:0022857">
    <property type="term" value="F:transmembrane transporter activity"/>
    <property type="evidence" value="ECO:0007669"/>
    <property type="project" value="InterPro"/>
</dbReference>
<sequence>MRLGGKRNRFGARRHAVFAALLLAAVLLAAGASLLFGSGDTGIWRAVQFLVGAGDARADDHLRVVVMDLRLPRTFAALLIGVALGVAGALLQAVTRNPLAETGLLGVNAGGALGVVSGIMLGAAGTGTARLGWAFAGALIVSAVVLLIAAKGSGGASPLRLVLAGAAIGATVRGITAYLLLGKQASYDEYRWWILGSLSGVSGESVVDVLPFVIVGVVIALASARPLSALSLGDETARSLGHRPKLIRTVVVVSVTLLTAASVAVAGPVAFVGLLAPYIARAVVGTAMVPQLIFAGLAGALAVLVADVAARLVIAPYEAPVAVLLALIGAPLLIMLARSPRLLTLGASKQGAL</sequence>
<feature type="transmembrane region" description="Helical" evidence="8">
    <location>
        <begin position="74"/>
        <end position="91"/>
    </location>
</feature>